<protein>
    <recommendedName>
        <fullName evidence="5">Maltokinase N-terminal cap domain-containing protein</fullName>
    </recommendedName>
</protein>
<dbReference type="EMBL" id="BAABDQ010000059">
    <property type="protein sequence ID" value="GAA3619202.1"/>
    <property type="molecule type" value="Genomic_DNA"/>
</dbReference>
<evidence type="ECO:0000256" key="3">
    <source>
        <dbReference type="ARBA" id="ARBA00022777"/>
    </source>
</evidence>
<evidence type="ECO:0000313" key="6">
    <source>
        <dbReference type="EMBL" id="GAA3619202.1"/>
    </source>
</evidence>
<keyword evidence="3" id="KW-0418">Kinase</keyword>
<keyword evidence="4" id="KW-0067">ATP-binding</keyword>
<dbReference type="RefSeq" id="WP_345578441.1">
    <property type="nucleotide sequence ID" value="NZ_BAABDQ010000059.1"/>
</dbReference>
<comment type="caution">
    <text evidence="6">The sequence shown here is derived from an EMBL/GenBank/DDBJ whole genome shotgun (WGS) entry which is preliminary data.</text>
</comment>
<proteinExistence type="predicted"/>
<keyword evidence="7" id="KW-1185">Reference proteome</keyword>
<keyword evidence="2" id="KW-0547">Nucleotide-binding</keyword>
<evidence type="ECO:0000313" key="7">
    <source>
        <dbReference type="Proteomes" id="UP001500630"/>
    </source>
</evidence>
<organism evidence="6 7">
    <name type="scientific">Nonomuraea rosea</name>
    <dbReference type="NCBI Taxonomy" id="638574"/>
    <lineage>
        <taxon>Bacteria</taxon>
        <taxon>Bacillati</taxon>
        <taxon>Actinomycetota</taxon>
        <taxon>Actinomycetes</taxon>
        <taxon>Streptosporangiales</taxon>
        <taxon>Streptosporangiaceae</taxon>
        <taxon>Nonomuraea</taxon>
    </lineage>
</organism>
<reference evidence="7" key="1">
    <citation type="journal article" date="2019" name="Int. J. Syst. Evol. Microbiol.">
        <title>The Global Catalogue of Microorganisms (GCM) 10K type strain sequencing project: providing services to taxonomists for standard genome sequencing and annotation.</title>
        <authorList>
            <consortium name="The Broad Institute Genomics Platform"/>
            <consortium name="The Broad Institute Genome Sequencing Center for Infectious Disease"/>
            <person name="Wu L."/>
            <person name="Ma J."/>
        </authorList>
    </citation>
    <scope>NUCLEOTIDE SEQUENCE [LARGE SCALE GENOMIC DNA]</scope>
    <source>
        <strain evidence="7">JCM 17326</strain>
    </source>
</reference>
<evidence type="ECO:0000256" key="2">
    <source>
        <dbReference type="ARBA" id="ARBA00022741"/>
    </source>
</evidence>
<dbReference type="Pfam" id="PF18085">
    <property type="entry name" value="Mak_N_cap"/>
    <property type="match status" value="1"/>
</dbReference>
<keyword evidence="1" id="KW-0808">Transferase</keyword>
<evidence type="ECO:0000259" key="5">
    <source>
        <dbReference type="Pfam" id="PF18085"/>
    </source>
</evidence>
<sequence length="214" mass="22828">MAVIHHTVLKPTKLELLASWLPSRPWYAGGEPELAKAGGFRLDDPQGAVGIEFMVVTDGSGAHPVSYLVPLTYRGAPLDGAEHALVGTMEHGVLGRRWAYDGCHDPVLVAQLLALIEGRVQAQAQSTSDTPDREVTRSYVGDGFVPTDFRAATDDREGTELTAPRGMSLRVHRVLRPAPDSAAEATGHVAGAWRMPDGTRARGLFVVVRTGGSG</sequence>
<gene>
    <name evidence="6" type="ORF">GCM10022419_125980</name>
</gene>
<feature type="domain" description="Maltokinase N-terminal cap" evidence="5">
    <location>
        <begin position="20"/>
        <end position="105"/>
    </location>
</feature>
<dbReference type="InterPro" id="IPR040999">
    <property type="entry name" value="Mak_N_cap"/>
</dbReference>
<dbReference type="Proteomes" id="UP001500630">
    <property type="component" value="Unassembled WGS sequence"/>
</dbReference>
<name>A0ABP6ZT82_9ACTN</name>
<accession>A0ABP6ZT82</accession>
<evidence type="ECO:0000256" key="4">
    <source>
        <dbReference type="ARBA" id="ARBA00022840"/>
    </source>
</evidence>
<evidence type="ECO:0000256" key="1">
    <source>
        <dbReference type="ARBA" id="ARBA00022679"/>
    </source>
</evidence>